<protein>
    <submittedName>
        <fullName evidence="5">RNA-dependent RNA polymerase</fullName>
    </submittedName>
</protein>
<evidence type="ECO:0000313" key="5">
    <source>
        <dbReference type="EMBL" id="ALD89116.1"/>
    </source>
</evidence>
<dbReference type="Pfam" id="PF05919">
    <property type="entry name" value="Mitovir_RNA_pol"/>
    <property type="match status" value="1"/>
</dbReference>
<keyword evidence="4" id="KW-0472">Membrane</keyword>
<dbReference type="PANTHER" id="PTHR34456:SF13">
    <property type="entry name" value="REVERSE TRANSCRIPTASE DOMAIN-CONTAINING PROTEIN"/>
    <property type="match status" value="1"/>
</dbReference>
<evidence type="ECO:0000256" key="2">
    <source>
        <dbReference type="ARBA" id="ARBA00022679"/>
    </source>
</evidence>
<keyword evidence="3" id="KW-0548">Nucleotidyltransferase</keyword>
<keyword evidence="4" id="KW-1133">Transmembrane helix</keyword>
<keyword evidence="1 5" id="KW-0696">RNA-directed RNA polymerase</keyword>
<accession>A0A0M4LD17</accession>
<dbReference type="SUPFAM" id="SSF56672">
    <property type="entry name" value="DNA/RNA polymerases"/>
    <property type="match status" value="1"/>
</dbReference>
<feature type="transmembrane region" description="Helical" evidence="4">
    <location>
        <begin position="347"/>
        <end position="367"/>
    </location>
</feature>
<keyword evidence="4" id="KW-0812">Transmembrane</keyword>
<proteinExistence type="predicted"/>
<keyword evidence="2" id="KW-0808">Transferase</keyword>
<name>A0A0M4LD17_9VIRU</name>
<evidence type="ECO:0000256" key="1">
    <source>
        <dbReference type="ARBA" id="ARBA00022484"/>
    </source>
</evidence>
<evidence type="ECO:0000256" key="3">
    <source>
        <dbReference type="ARBA" id="ARBA00022695"/>
    </source>
</evidence>
<dbReference type="GO" id="GO:0003968">
    <property type="term" value="F:RNA-directed RNA polymerase activity"/>
    <property type="evidence" value="ECO:0007669"/>
    <property type="project" value="UniProtKB-KW"/>
</dbReference>
<dbReference type="InterPro" id="IPR043502">
    <property type="entry name" value="DNA/RNA_pol_sf"/>
</dbReference>
<sequence>MKLYLINLLKSIKAASYNAHALILSQMEGLLRIPSFQKGMSKERGTKMWIKESTSAYLSSKSKLLHVRKSKLNSITNAVRDNRLSEFGKFAKIVSWIIGNKALYKYFHIYLLRVEQMLIRNGPTHTFKYMKECLRLTVRALAGSPELSNVQFGPIRVRRDSFGIPTILPISLRLMLHAFILNFDEPAFAGGEGDSEWELHDPISYGIQYPVVQKWNQRNIVGVLTLMSIFRVFATKVEPTLATITAPFNGEVKTFNSELIHKALCLINIKVISKTTFHPVEGLKTTKTIVKGETPSLSIGKFHPHISSKAGPNGNFSTWGASLDALAFLHEPNKLISLTRWMYIQKAYGWIVLLYLILIVFGPIYGLSYGLQRADWFISGILARHTHKSVYYFVINNLIYRLVFRNKFLQIHIGGLEHGRTKLYLGKLAVVYDQAGKARVVASANWWIQSAFYGLHKSIFKFLKTLRKDGTMDQNAAYDNFIANCDKSQNMSGFDLSAATDRLPINIQTVVLDCCGVNGSLWAELMNVTYCAPFDNKENLGEVEYAVGQPMGAYSSWAMLALTHHMIVNLASILSGKDNDDINYAVLGDDVVINNDTVAEKYVELMSDLGLEISYGKSVISKRFTEFAKKLRGPGVDLSPIGAGSVLAASRSGFMIPQLFLASVGNVITSPEEILNRLKDFPSAIVSQQQAVGYLTIVLWQLFGPSSPLVKSNPVNFGRLVSDMLEFVPGLPKGGVIFEHVKDSMMILFGRELRSQIALSYVPLKFFIMNSLIMVTSNSPFMRVLETLMKPFNPGFWIYLDFAIKAPFKLSGLWDDVFGSFPPDSDQGGGSYFRAKEIMRIVSQNTPSLSELTLDLSKKDIVVRAKYLKDLRADMNSRYDLSMQAHWPRGLHTRWYELEGYIPRE</sequence>
<dbReference type="InterPro" id="IPR008686">
    <property type="entry name" value="RNA_pol_mitovir"/>
</dbReference>
<organism evidence="5">
    <name type="scientific">Rhizoctonia solani mitovirus 11</name>
    <dbReference type="NCBI Taxonomy" id="1708332"/>
    <lineage>
        <taxon>Viruses</taxon>
        <taxon>Riboviria</taxon>
        <taxon>Orthornavirae</taxon>
        <taxon>Lenarviricota</taxon>
        <taxon>Howeltoviricetes</taxon>
        <taxon>Cryppavirales</taxon>
        <taxon>Mitoviridae</taxon>
        <taxon>Mitovirus</taxon>
    </lineage>
</organism>
<evidence type="ECO:0000256" key="4">
    <source>
        <dbReference type="SAM" id="Phobius"/>
    </source>
</evidence>
<reference evidence="5" key="1">
    <citation type="journal article" date="2016" name="J. Virol.">
        <title>Identification of diverse mycoviruses through metatranscriptomics characterization of the viromes of five major fungal plant pathogens.</title>
        <authorList>
            <person name="Marzano S.-Y.L."/>
            <person name="Nelson B.D."/>
            <person name="Ajayi-Oyetunde O."/>
            <person name="Bradley C.A."/>
            <person name="Hughes T.J."/>
            <person name="Hartman G.L."/>
            <person name="Eastburn D.M."/>
            <person name="Domier L.L."/>
        </authorList>
    </citation>
    <scope>NUCLEOTIDE SEQUENCE</scope>
    <source>
        <strain evidence="5">42304-9b</strain>
    </source>
</reference>
<dbReference type="EMBL" id="KP900906">
    <property type="protein sequence ID" value="ALD89116.1"/>
    <property type="molecule type" value="Genomic_RNA"/>
</dbReference>
<dbReference type="PANTHER" id="PTHR34456">
    <property type="entry name" value="MITOVIRUS RNA-DEPENDENT RNA POLYMERASE"/>
    <property type="match status" value="1"/>
</dbReference>